<dbReference type="GO" id="GO:0005634">
    <property type="term" value="C:nucleus"/>
    <property type="evidence" value="ECO:0007669"/>
    <property type="project" value="TreeGrafter"/>
</dbReference>
<dbReference type="PANTHER" id="PTHR12755">
    <property type="entry name" value="CLEAVAGE/POLYADENYLATION FACTOR IA SUBUNIT CLP1P"/>
    <property type="match status" value="1"/>
</dbReference>
<evidence type="ECO:0000313" key="4">
    <source>
        <dbReference type="EMBL" id="KAG5527509.1"/>
    </source>
</evidence>
<accession>A0AAV6ILQ3</accession>
<gene>
    <name evidence="4" type="ORF">RHGRI_028419</name>
</gene>
<evidence type="ECO:0000259" key="3">
    <source>
        <dbReference type="Pfam" id="PF16575"/>
    </source>
</evidence>
<evidence type="ECO:0000256" key="1">
    <source>
        <dbReference type="ARBA" id="ARBA00022741"/>
    </source>
</evidence>
<dbReference type="Pfam" id="PF16575">
    <property type="entry name" value="CLP1_P"/>
    <property type="match status" value="1"/>
</dbReference>
<keyword evidence="2" id="KW-0067">ATP-binding</keyword>
<evidence type="ECO:0000313" key="5">
    <source>
        <dbReference type="Proteomes" id="UP000823749"/>
    </source>
</evidence>
<sequence>MSRVFSWYGATIEMYGATETDYTADEVCLFSQTIFAFPNEDLYKVLVKELAQILERQFAGNAESRAAGIVINTMGWIENIGYESLLLHSIDALKANVVLVLGQVENGILDRDLVDDRIDTDLELLKAQLAYTQNELLISELARDISGISIKICKTLICTN</sequence>
<keyword evidence="5" id="KW-1185">Reference proteome</keyword>
<organism evidence="4 5">
    <name type="scientific">Rhododendron griersonianum</name>
    <dbReference type="NCBI Taxonomy" id="479676"/>
    <lineage>
        <taxon>Eukaryota</taxon>
        <taxon>Viridiplantae</taxon>
        <taxon>Streptophyta</taxon>
        <taxon>Embryophyta</taxon>
        <taxon>Tracheophyta</taxon>
        <taxon>Spermatophyta</taxon>
        <taxon>Magnoliopsida</taxon>
        <taxon>eudicotyledons</taxon>
        <taxon>Gunneridae</taxon>
        <taxon>Pentapetalae</taxon>
        <taxon>asterids</taxon>
        <taxon>Ericales</taxon>
        <taxon>Ericaceae</taxon>
        <taxon>Ericoideae</taxon>
        <taxon>Rhodoreae</taxon>
        <taxon>Rhododendron</taxon>
    </lineage>
</organism>
<feature type="domain" description="Clp1 P-loop" evidence="3">
    <location>
        <begin position="39"/>
        <end position="120"/>
    </location>
</feature>
<comment type="caution">
    <text evidence="4">The sequence shown here is derived from an EMBL/GenBank/DDBJ whole genome shotgun (WGS) entry which is preliminary data.</text>
</comment>
<proteinExistence type="predicted"/>
<dbReference type="InterPro" id="IPR032319">
    <property type="entry name" value="CLP1_P"/>
</dbReference>
<dbReference type="GO" id="GO:0051731">
    <property type="term" value="F:polynucleotide 5'-hydroxyl-kinase activity"/>
    <property type="evidence" value="ECO:0007669"/>
    <property type="project" value="InterPro"/>
</dbReference>
<dbReference type="GO" id="GO:0005524">
    <property type="term" value="F:ATP binding"/>
    <property type="evidence" value="ECO:0007669"/>
    <property type="project" value="UniProtKB-KW"/>
</dbReference>
<dbReference type="GO" id="GO:0006388">
    <property type="term" value="P:tRNA splicing, via endonucleolytic cleavage and ligation"/>
    <property type="evidence" value="ECO:0007669"/>
    <property type="project" value="TreeGrafter"/>
</dbReference>
<dbReference type="PANTHER" id="PTHR12755:SF6">
    <property type="entry name" value="POLYRIBONUCLEOTIDE 5'-HYDROXYL-KINASE CLP1"/>
    <property type="match status" value="1"/>
</dbReference>
<evidence type="ECO:0000256" key="2">
    <source>
        <dbReference type="ARBA" id="ARBA00022840"/>
    </source>
</evidence>
<dbReference type="EMBL" id="JACTNZ010000010">
    <property type="protein sequence ID" value="KAG5527509.1"/>
    <property type="molecule type" value="Genomic_DNA"/>
</dbReference>
<dbReference type="Proteomes" id="UP000823749">
    <property type="component" value="Chromosome 10"/>
</dbReference>
<keyword evidence="1" id="KW-0547">Nucleotide-binding</keyword>
<reference evidence="4" key="1">
    <citation type="submission" date="2020-08" db="EMBL/GenBank/DDBJ databases">
        <title>Plant Genome Project.</title>
        <authorList>
            <person name="Zhang R.-G."/>
        </authorList>
    </citation>
    <scope>NUCLEOTIDE SEQUENCE</scope>
    <source>
        <strain evidence="4">WSP0</strain>
        <tissue evidence="4">Leaf</tissue>
    </source>
</reference>
<dbReference type="AlphaFoldDB" id="A0AAV6ILQ3"/>
<dbReference type="InterPro" id="IPR027417">
    <property type="entry name" value="P-loop_NTPase"/>
</dbReference>
<dbReference type="InterPro" id="IPR045116">
    <property type="entry name" value="Clp1/Grc3"/>
</dbReference>
<dbReference type="Gene3D" id="3.40.50.300">
    <property type="entry name" value="P-loop containing nucleotide triphosphate hydrolases"/>
    <property type="match status" value="1"/>
</dbReference>
<protein>
    <recommendedName>
        <fullName evidence="3">Clp1 P-loop domain-containing protein</fullName>
    </recommendedName>
</protein>
<name>A0AAV6ILQ3_9ERIC</name>